<dbReference type="EMBL" id="CP019605">
    <property type="protein sequence ID" value="AQP45255.1"/>
    <property type="molecule type" value="Genomic_DNA"/>
</dbReference>
<dbReference type="AlphaFoldDB" id="A0A1Q2CGT3"/>
<protein>
    <submittedName>
        <fullName evidence="1">Uncharacterized protein</fullName>
    </submittedName>
</protein>
<evidence type="ECO:0000313" key="2">
    <source>
        <dbReference type="Proteomes" id="UP000188324"/>
    </source>
</evidence>
<accession>A0A1Q2CGT3</accession>
<dbReference type="SUPFAM" id="SSF49785">
    <property type="entry name" value="Galactose-binding domain-like"/>
    <property type="match status" value="1"/>
</dbReference>
<organism evidence="1 2">
    <name type="scientific">Tessaracoccus flavus</name>
    <dbReference type="NCBI Taxonomy" id="1610493"/>
    <lineage>
        <taxon>Bacteria</taxon>
        <taxon>Bacillati</taxon>
        <taxon>Actinomycetota</taxon>
        <taxon>Actinomycetes</taxon>
        <taxon>Propionibacteriales</taxon>
        <taxon>Propionibacteriaceae</taxon>
        <taxon>Tessaracoccus</taxon>
    </lineage>
</organism>
<name>A0A1Q2CGT3_9ACTN</name>
<reference evidence="1 2" key="1">
    <citation type="journal article" date="2016" name="Int. J. Syst. Evol. Microbiol.">
        <title>Tessaracoccus flavus sp. nov., isolated from the drainage system of a lindane-producing factory.</title>
        <authorList>
            <person name="Kumari R."/>
            <person name="Singh P."/>
            <person name="Schumann P."/>
            <person name="Lal R."/>
        </authorList>
    </citation>
    <scope>NUCLEOTIDE SEQUENCE [LARGE SCALE GENOMIC DNA]</scope>
    <source>
        <strain evidence="1 2">RP1T</strain>
    </source>
</reference>
<dbReference type="GO" id="GO:0016020">
    <property type="term" value="C:membrane"/>
    <property type="evidence" value="ECO:0007669"/>
    <property type="project" value="InterPro"/>
</dbReference>
<sequence length="483" mass="49452">MQRAFLEPSDATYVEVATGQFESTNTNPKTVVFDEPVTTRFVKLTSLSAVGGQAWAHIAELQVRGAAAEAPALLDDPAVEPRVWVSPSSVPVGGSVLVTGGGFAPGEVTVEAGGESVTAVADGFGFVATELTLPAAGQVTVTVSQGDLSASASAEVTAAPATAPVIADLADVSVEVGETVSVQASATGTAPIVFSASGLPAGVAIDPASGVISGEPEAAGSSSVTVTATNEAGSDSTSFTMTVAEAPVVDTTAPAIAAVGPVTGKQGTALSVTFEASDESLPLTYSATGLPAGVSINPSTGVISGTPTGHGVSTATVTVTDAAGNTASTTVRFTIAATAYEFVPTAPYTKPGVHFVNGRQWLTTCEPYSQTQRCRTDIWASVVKKTDTGFVIERGWAFNNLTYLPYMTRAQWASNPLGTPGYFLGTDNAQWRTECDTAATGANACRTYRLTTVYAAHAKPGGGYTFSQSNEWVFNNMVMFRPW</sequence>
<keyword evidence="2" id="KW-1185">Reference proteome</keyword>
<dbReference type="Gene3D" id="2.60.40.10">
    <property type="entry name" value="Immunoglobulins"/>
    <property type="match status" value="2"/>
</dbReference>
<dbReference type="Pfam" id="PF05345">
    <property type="entry name" value="He_PIG"/>
    <property type="match status" value="2"/>
</dbReference>
<dbReference type="Proteomes" id="UP000188324">
    <property type="component" value="Chromosome"/>
</dbReference>
<gene>
    <name evidence="1" type="ORF">RPIT_10990</name>
</gene>
<dbReference type="InterPro" id="IPR015919">
    <property type="entry name" value="Cadherin-like_sf"/>
</dbReference>
<dbReference type="GO" id="GO:0005975">
    <property type="term" value="P:carbohydrate metabolic process"/>
    <property type="evidence" value="ECO:0007669"/>
    <property type="project" value="UniProtKB-ARBA"/>
</dbReference>
<dbReference type="InterPro" id="IPR008979">
    <property type="entry name" value="Galactose-bd-like_sf"/>
</dbReference>
<dbReference type="InterPro" id="IPR013783">
    <property type="entry name" value="Ig-like_fold"/>
</dbReference>
<dbReference type="KEGG" id="tfl:RPIT_10990"/>
<dbReference type="GO" id="GO:0005509">
    <property type="term" value="F:calcium ion binding"/>
    <property type="evidence" value="ECO:0007669"/>
    <property type="project" value="InterPro"/>
</dbReference>
<dbReference type="Gene3D" id="2.60.120.260">
    <property type="entry name" value="Galactose-binding domain-like"/>
    <property type="match status" value="1"/>
</dbReference>
<proteinExistence type="predicted"/>
<evidence type="ECO:0000313" key="1">
    <source>
        <dbReference type="EMBL" id="AQP45255.1"/>
    </source>
</evidence>
<dbReference type="SUPFAM" id="SSF49313">
    <property type="entry name" value="Cadherin-like"/>
    <property type="match status" value="2"/>
</dbReference>